<accession>A0ACC0UZG7</accession>
<sequence length="1190" mass="133332">MKGFGKSPTKDGTTTTTGRPSGRLWSSVRTKLSIIPKKRSTSPNSKIPSRSASLRTARNKLGVTEVVHSIQSAPHSPVIAGEPTTDPAVDALAPITAEEKPQNPPTLMQVYQELLQKNEERRSSEEAATPPEKVSKESAMALRAYVQSLEEKYKDQPHKLDIDGRDIIWRDYVNKVERLLVIVGHVAGTFTANPNPTVWSAINVLIKTDVTQCEDFAAILGCVEKALDILRRGSTYEEVYLQEGADTRAAGDLKTALTALYEAVVELLTHARGRLNEGQGKQLLRALIDDDDSYDALKSVLNKERDLDRAVQACDAELTTQQRAILKKLEEPVRRVDSSVEYSLEVVDSRECRKTLEYISSIEIGRHHAENSQKRTKGTCEWLLRKPEYVQWQASSWSSILWLKGHAGAGKSLLVSRVVDQFVEELVDKLAPQDDEHKREMHHEGFAYFYCHRGVSDGRSTKKILHSLIRQLASTRGNSGKIHKELRLRFKKARLEKKGFSEQECWHILKKFVNTYPRTTLVLDALNECKKQDRRVLIEGLHSLVNESERPVKVFIASRPEVDIRDNLFHPDLVEVEAAGNTDDIATYIEDEIGKHRQNGMWRTVTPELQQDVVRTVRSKSNGIFRWAYLQWEELKRVEDASEVQSRLAKLPKGLSNTYDEMCNALGSDNLGILERAIKWVYCAPIPLSSEILLAAIRMDHSSTDEKLHLTQRYPVKESDFERICHNFIIKDSASKWKFAHASVIDYFEETRRDFSIKAPKDVASILLQALIDCYSKLELPQANNALEALLEKEQEVDGDDNCLFVNHPFMQWAESTWVDYVHQTSTESTRVPKLLQTFLGLGDSAGPGSPYQIWCRVYCMRPSRRSYTSQDFEPWGNVAFGICTFGLDQHIGTEWEKLIPTSGVNYSGLNLLEVAAKNKRFALCRKLLKLDEGLVKSPGFALEISLEHSDAETLKALLAGGVDPNMLMRGCRGLCYAASGELSLTEELLNAGANPQLPCSDTCTTRYPLIRASWCGNYETVELLVKKGGADVNLRLKAGEAGVYGNALVAAVAAGELDTAKMLVSQHGARPNGHIEYGHYRSVLAAAVLGDCHSFVVVDRPRTFEQMMRWLVAEAGLDMSPQSLTPPLGKPSQGALFTAVRGKGDELTRRARYLMSQYGVEAEVVGRIGFDENVRFQSARKHGDRHLSC</sequence>
<gene>
    <name evidence="1" type="ORF">N3K66_005907</name>
</gene>
<comment type="caution">
    <text evidence="1">The sequence shown here is derived from an EMBL/GenBank/DDBJ whole genome shotgun (WGS) entry which is preliminary data.</text>
</comment>
<dbReference type="EMBL" id="CM047944">
    <property type="protein sequence ID" value="KAI9899446.1"/>
    <property type="molecule type" value="Genomic_DNA"/>
</dbReference>
<dbReference type="Proteomes" id="UP001163324">
    <property type="component" value="Chromosome 5"/>
</dbReference>
<evidence type="ECO:0000313" key="1">
    <source>
        <dbReference type="EMBL" id="KAI9899446.1"/>
    </source>
</evidence>
<proteinExistence type="predicted"/>
<reference evidence="1" key="1">
    <citation type="submission" date="2022-10" db="EMBL/GenBank/DDBJ databases">
        <title>Complete Genome of Trichothecium roseum strain YXFP-22015, a Plant Pathogen Isolated from Citrus.</title>
        <authorList>
            <person name="Wang Y."/>
            <person name="Zhu L."/>
        </authorList>
    </citation>
    <scope>NUCLEOTIDE SEQUENCE</scope>
    <source>
        <strain evidence="1">YXFP-22015</strain>
    </source>
</reference>
<name>A0ACC0UZG7_9HYPO</name>
<protein>
    <submittedName>
        <fullName evidence="1">Uncharacterized protein</fullName>
    </submittedName>
</protein>
<keyword evidence="2" id="KW-1185">Reference proteome</keyword>
<organism evidence="1 2">
    <name type="scientific">Trichothecium roseum</name>
    <dbReference type="NCBI Taxonomy" id="47278"/>
    <lineage>
        <taxon>Eukaryota</taxon>
        <taxon>Fungi</taxon>
        <taxon>Dikarya</taxon>
        <taxon>Ascomycota</taxon>
        <taxon>Pezizomycotina</taxon>
        <taxon>Sordariomycetes</taxon>
        <taxon>Hypocreomycetidae</taxon>
        <taxon>Hypocreales</taxon>
        <taxon>Hypocreales incertae sedis</taxon>
        <taxon>Trichothecium</taxon>
    </lineage>
</organism>
<evidence type="ECO:0000313" key="2">
    <source>
        <dbReference type="Proteomes" id="UP001163324"/>
    </source>
</evidence>